<comment type="caution">
    <text evidence="1">The sequence shown here is derived from an EMBL/GenBank/DDBJ whole genome shotgun (WGS) entry which is preliminary data.</text>
</comment>
<dbReference type="OrthoDB" id="437338at2759"/>
<evidence type="ECO:0000313" key="2">
    <source>
        <dbReference type="Proteomes" id="UP000825935"/>
    </source>
</evidence>
<gene>
    <name evidence="1" type="ORF">KP509_32G008800</name>
</gene>
<name>A0A8T2QQL2_CERRI</name>
<keyword evidence="2" id="KW-1185">Reference proteome</keyword>
<accession>A0A8T2QQL2</accession>
<dbReference type="AlphaFoldDB" id="A0A8T2QQL2"/>
<reference evidence="1" key="1">
    <citation type="submission" date="2021-08" db="EMBL/GenBank/DDBJ databases">
        <title>WGS assembly of Ceratopteris richardii.</title>
        <authorList>
            <person name="Marchant D.B."/>
            <person name="Chen G."/>
            <person name="Jenkins J."/>
            <person name="Shu S."/>
            <person name="Leebens-Mack J."/>
            <person name="Grimwood J."/>
            <person name="Schmutz J."/>
            <person name="Soltis P."/>
            <person name="Soltis D."/>
            <person name="Chen Z.-H."/>
        </authorList>
    </citation>
    <scope>NUCLEOTIDE SEQUENCE</scope>
    <source>
        <strain evidence="1">Whitten #5841</strain>
        <tissue evidence="1">Leaf</tissue>
    </source>
</reference>
<dbReference type="Gene3D" id="2.40.70.10">
    <property type="entry name" value="Acid Proteases"/>
    <property type="match status" value="1"/>
</dbReference>
<sequence length="114" mass="12498">MTKSSCKRDPTPLETCLAPIKLIMPKKTLSLIALVDLGESSCFIDKGLVKKHGILVLQKNKPIITEVVDGRPLASGNITMETTPLRVHLGDHESYICFNVISSLVHLVIMECPC</sequence>
<organism evidence="1 2">
    <name type="scientific">Ceratopteris richardii</name>
    <name type="common">Triangle waterfern</name>
    <dbReference type="NCBI Taxonomy" id="49495"/>
    <lineage>
        <taxon>Eukaryota</taxon>
        <taxon>Viridiplantae</taxon>
        <taxon>Streptophyta</taxon>
        <taxon>Embryophyta</taxon>
        <taxon>Tracheophyta</taxon>
        <taxon>Polypodiopsida</taxon>
        <taxon>Polypodiidae</taxon>
        <taxon>Polypodiales</taxon>
        <taxon>Pteridineae</taxon>
        <taxon>Pteridaceae</taxon>
        <taxon>Parkerioideae</taxon>
        <taxon>Ceratopteris</taxon>
    </lineage>
</organism>
<evidence type="ECO:0000313" key="1">
    <source>
        <dbReference type="EMBL" id="KAH7286472.1"/>
    </source>
</evidence>
<protein>
    <submittedName>
        <fullName evidence="1">Uncharacterized protein</fullName>
    </submittedName>
</protein>
<proteinExistence type="predicted"/>
<dbReference type="EMBL" id="CM035437">
    <property type="protein sequence ID" value="KAH7286472.1"/>
    <property type="molecule type" value="Genomic_DNA"/>
</dbReference>
<dbReference type="Proteomes" id="UP000825935">
    <property type="component" value="Chromosome 32"/>
</dbReference>
<dbReference type="CDD" id="cd00303">
    <property type="entry name" value="retropepsin_like"/>
    <property type="match status" value="1"/>
</dbReference>
<dbReference type="InterPro" id="IPR021109">
    <property type="entry name" value="Peptidase_aspartic_dom_sf"/>
</dbReference>